<keyword evidence="3" id="KW-0472">Membrane</keyword>
<evidence type="ECO:0000256" key="2">
    <source>
        <dbReference type="SAM" id="MobiDB-lite"/>
    </source>
</evidence>
<comment type="caution">
    <text evidence="4">The sequence shown here is derived from an EMBL/GenBank/DDBJ whole genome shotgun (WGS) entry which is preliminary data.</text>
</comment>
<organism evidence="4 5">
    <name type="scientific">Plantactinospora soyae</name>
    <dbReference type="NCBI Taxonomy" id="1544732"/>
    <lineage>
        <taxon>Bacteria</taxon>
        <taxon>Bacillati</taxon>
        <taxon>Actinomycetota</taxon>
        <taxon>Actinomycetes</taxon>
        <taxon>Micromonosporales</taxon>
        <taxon>Micromonosporaceae</taxon>
        <taxon>Plantactinospora</taxon>
    </lineage>
</organism>
<accession>A0A927M8F1</accession>
<dbReference type="EMBL" id="JADBEB010000001">
    <property type="protein sequence ID" value="MBE1487253.1"/>
    <property type="molecule type" value="Genomic_DNA"/>
</dbReference>
<keyword evidence="5" id="KW-1185">Reference proteome</keyword>
<sequence>MDATGVTAVSALLIGGGVVFLALVVLAVMTDRPRTPRPDPVRLRAAAEQLEAHALATQTEAGRAAAIASQARAVLAVAERARDEAWAAQETAERDYRQAWESASAGREAVASAPKPEPVPGVDRDREVSRAALAAYRRGDISLQELREVFRRAGDWDPVQEDRERLLDRGGMRLTMARRAYDQAAALARRAEQEARLAEATAQELLTEATESAAEAREAYLTAQRFTRRRRPRRGRRAG</sequence>
<proteinExistence type="predicted"/>
<dbReference type="AlphaFoldDB" id="A0A927M8F1"/>
<evidence type="ECO:0000313" key="5">
    <source>
        <dbReference type="Proteomes" id="UP000649753"/>
    </source>
</evidence>
<reference evidence="4" key="1">
    <citation type="submission" date="2020-10" db="EMBL/GenBank/DDBJ databases">
        <title>Sequencing the genomes of 1000 actinobacteria strains.</title>
        <authorList>
            <person name="Klenk H.-P."/>
        </authorList>
    </citation>
    <scope>NUCLEOTIDE SEQUENCE</scope>
    <source>
        <strain evidence="4">DSM 46832</strain>
    </source>
</reference>
<feature type="region of interest" description="Disordered" evidence="2">
    <location>
        <begin position="105"/>
        <end position="126"/>
    </location>
</feature>
<feature type="transmembrane region" description="Helical" evidence="3">
    <location>
        <begin position="6"/>
        <end position="28"/>
    </location>
</feature>
<protein>
    <submittedName>
        <fullName evidence="4">Uncharacterized protein</fullName>
    </submittedName>
</protein>
<dbReference type="RefSeq" id="WP_192767130.1">
    <property type="nucleotide sequence ID" value="NZ_JADBEB010000001.1"/>
</dbReference>
<keyword evidence="3" id="KW-0812">Transmembrane</keyword>
<feature type="coiled-coil region" evidence="1">
    <location>
        <begin position="174"/>
        <end position="208"/>
    </location>
</feature>
<evidence type="ECO:0000256" key="3">
    <source>
        <dbReference type="SAM" id="Phobius"/>
    </source>
</evidence>
<gene>
    <name evidence="4" type="ORF">H4W31_002891</name>
</gene>
<dbReference type="Proteomes" id="UP000649753">
    <property type="component" value="Unassembled WGS sequence"/>
</dbReference>
<name>A0A927M8F1_9ACTN</name>
<evidence type="ECO:0000256" key="1">
    <source>
        <dbReference type="SAM" id="Coils"/>
    </source>
</evidence>
<evidence type="ECO:0000313" key="4">
    <source>
        <dbReference type="EMBL" id="MBE1487253.1"/>
    </source>
</evidence>
<keyword evidence="1" id="KW-0175">Coiled coil</keyword>
<keyword evidence="3" id="KW-1133">Transmembrane helix</keyword>